<dbReference type="EMBL" id="GBRH01270313">
    <property type="protein sequence ID" value="JAD27582.1"/>
    <property type="molecule type" value="Transcribed_RNA"/>
</dbReference>
<sequence>MGRYFITVLRVIELLLYVNNHETFRICPQLHLNVACTLLSPSLVKGILGRKLKMTT</sequence>
<name>A0A0A8YYA5_ARUDO</name>
<reference evidence="1" key="2">
    <citation type="journal article" date="2015" name="Data Brief">
        <title>Shoot transcriptome of the giant reed, Arundo donax.</title>
        <authorList>
            <person name="Barrero R.A."/>
            <person name="Guerrero F.D."/>
            <person name="Moolhuijzen P."/>
            <person name="Goolsby J.A."/>
            <person name="Tidwell J."/>
            <person name="Bellgard S.E."/>
            <person name="Bellgard M.I."/>
        </authorList>
    </citation>
    <scope>NUCLEOTIDE SEQUENCE</scope>
    <source>
        <tissue evidence="1">Shoot tissue taken approximately 20 cm above the soil surface</tissue>
    </source>
</reference>
<organism evidence="1">
    <name type="scientific">Arundo donax</name>
    <name type="common">Giant reed</name>
    <name type="synonym">Donax arundinaceus</name>
    <dbReference type="NCBI Taxonomy" id="35708"/>
    <lineage>
        <taxon>Eukaryota</taxon>
        <taxon>Viridiplantae</taxon>
        <taxon>Streptophyta</taxon>
        <taxon>Embryophyta</taxon>
        <taxon>Tracheophyta</taxon>
        <taxon>Spermatophyta</taxon>
        <taxon>Magnoliopsida</taxon>
        <taxon>Liliopsida</taxon>
        <taxon>Poales</taxon>
        <taxon>Poaceae</taxon>
        <taxon>PACMAD clade</taxon>
        <taxon>Arundinoideae</taxon>
        <taxon>Arundineae</taxon>
        <taxon>Arundo</taxon>
    </lineage>
</organism>
<accession>A0A0A8YYA5</accession>
<evidence type="ECO:0000313" key="1">
    <source>
        <dbReference type="EMBL" id="JAD27582.1"/>
    </source>
</evidence>
<protein>
    <submittedName>
        <fullName evidence="1">Uncharacterized protein</fullName>
    </submittedName>
</protein>
<reference evidence="1" key="1">
    <citation type="submission" date="2014-09" db="EMBL/GenBank/DDBJ databases">
        <authorList>
            <person name="Magalhaes I.L.F."/>
            <person name="Oliveira U."/>
            <person name="Santos F.R."/>
            <person name="Vidigal T.H.D.A."/>
            <person name="Brescovit A.D."/>
            <person name="Santos A.J."/>
        </authorList>
    </citation>
    <scope>NUCLEOTIDE SEQUENCE</scope>
    <source>
        <tissue evidence="1">Shoot tissue taken approximately 20 cm above the soil surface</tissue>
    </source>
</reference>
<dbReference type="AlphaFoldDB" id="A0A0A8YYA5"/>
<proteinExistence type="predicted"/>